<evidence type="ECO:0000256" key="1">
    <source>
        <dbReference type="SAM" id="Coils"/>
    </source>
</evidence>
<dbReference type="EMBL" id="JSAM01000083">
    <property type="protein sequence ID" value="KIA77293.1"/>
    <property type="molecule type" value="Genomic_DNA"/>
</dbReference>
<reference evidence="2 3" key="1">
    <citation type="journal article" date="2014" name="Mol. Biol. Evol.">
        <title>Massive expansion of Ubiquitination-related gene families within the Chlamydiae.</title>
        <authorList>
            <person name="Domman D."/>
            <person name="Collingro A."/>
            <person name="Lagkouvardos I."/>
            <person name="Gehre L."/>
            <person name="Weinmaier T."/>
            <person name="Rattei T."/>
            <person name="Subtil A."/>
            <person name="Horn M."/>
        </authorList>
    </citation>
    <scope>NUCLEOTIDE SEQUENCE [LARGE SCALE GENOMIC DNA]</scope>
    <source>
        <strain evidence="2 3">OEW1</strain>
    </source>
</reference>
<protein>
    <submittedName>
        <fullName evidence="2">Uncharacterized protein</fullName>
    </submittedName>
</protein>
<feature type="coiled-coil region" evidence="1">
    <location>
        <begin position="399"/>
        <end position="426"/>
    </location>
</feature>
<proteinExistence type="predicted"/>
<comment type="caution">
    <text evidence="2">The sequence shown here is derived from an EMBL/GenBank/DDBJ whole genome shotgun (WGS) entry which is preliminary data.</text>
</comment>
<keyword evidence="1" id="KW-0175">Coiled coil</keyword>
<organism evidence="2 3">
    <name type="scientific">Parachlamydia acanthamoebae</name>
    <dbReference type="NCBI Taxonomy" id="83552"/>
    <lineage>
        <taxon>Bacteria</taxon>
        <taxon>Pseudomonadati</taxon>
        <taxon>Chlamydiota</taxon>
        <taxon>Chlamydiia</taxon>
        <taxon>Parachlamydiales</taxon>
        <taxon>Parachlamydiaceae</taxon>
        <taxon>Parachlamydia</taxon>
    </lineage>
</organism>
<evidence type="ECO:0000313" key="3">
    <source>
        <dbReference type="Proteomes" id="UP000031307"/>
    </source>
</evidence>
<evidence type="ECO:0000313" key="2">
    <source>
        <dbReference type="EMBL" id="KIA77293.1"/>
    </source>
</evidence>
<sequence>MLPDGKGDYFHMLSMIKHLHKKFPERHIHLIANSPTVHEGLLPAPKIDRCSYQISYQAEPFQEETLQKIQKAALWISGPISIPWELNNLATVEKQKGINIHEYDEDPSTPGHAGSYNQWKNSVVMGLGTESHGIFTCNPKVFTWEMLENTQLKMLLFGNAQPSQEEIETYLSLSDLFFCYMSTLNKAVKFILDAVAFTKLQEKQKSIDICFPCKGHLHNIANFLGNEKANLVRQNVGCIKVIAYKGDQIKETSIPIKDNGLQIRIIDVGALTNKDFKILTQLSAPLIGCTGDNSLATALSYGKIPFYETNPHKARLAANLLRLVEEKLGEDSELYEYLSTKFNAFNAFAQFPEFSSKIIEEAKELGCYIRENRSFNSTIQGIANYHLYRLQYPHFAARIDEIRNQFVREEMTLDEAQEQVKKLVEDKANELK</sequence>
<accession>A0A0C1EB39</accession>
<gene>
    <name evidence="2" type="ORF">DB43_GN00010</name>
</gene>
<dbReference type="PATRIC" id="fig|83552.4.peg.1536"/>
<dbReference type="AlphaFoldDB" id="A0A0C1EB39"/>
<dbReference type="Proteomes" id="UP000031307">
    <property type="component" value="Unassembled WGS sequence"/>
</dbReference>
<name>A0A0C1EB39_9BACT</name>